<evidence type="ECO:0000313" key="1">
    <source>
        <dbReference type="EMBL" id="KAJ3993309.1"/>
    </source>
</evidence>
<comment type="caution">
    <text evidence="1">The sequence shown here is derived from an EMBL/GenBank/DDBJ whole genome shotgun (WGS) entry which is preliminary data.</text>
</comment>
<gene>
    <name evidence="1" type="ORF">F5050DRAFT_1577883</name>
</gene>
<evidence type="ECO:0000313" key="2">
    <source>
        <dbReference type="Proteomes" id="UP001163828"/>
    </source>
</evidence>
<dbReference type="EMBL" id="MU790775">
    <property type="protein sequence ID" value="KAJ3993309.1"/>
    <property type="molecule type" value="Genomic_DNA"/>
</dbReference>
<name>A0ABQ8Q3J5_9AGAR</name>
<organism evidence="1 2">
    <name type="scientific">Lentinula boryana</name>
    <dbReference type="NCBI Taxonomy" id="40481"/>
    <lineage>
        <taxon>Eukaryota</taxon>
        <taxon>Fungi</taxon>
        <taxon>Dikarya</taxon>
        <taxon>Basidiomycota</taxon>
        <taxon>Agaricomycotina</taxon>
        <taxon>Agaricomycetes</taxon>
        <taxon>Agaricomycetidae</taxon>
        <taxon>Agaricales</taxon>
        <taxon>Marasmiineae</taxon>
        <taxon>Omphalotaceae</taxon>
        <taxon>Lentinula</taxon>
    </lineage>
</organism>
<keyword evidence="2" id="KW-1185">Reference proteome</keyword>
<sequence>MSAGKPEIFYSTEFCKIALEDPLLCWRSRVVRALIVPSLCSPMILGLPFLSHNHLIMDYDARSVIDKTCGFDLLKPVPLSPVPLLPSPAERRRIVNKKQQVLLAQKKMVFQEAARFARENSSFRRFTVSELPIRGFNVVAAVRARIEVLEDQDRLNKLSDSFKSEYADVFTPIAHTSELPTDFTCNI</sequence>
<reference evidence="1" key="1">
    <citation type="submission" date="2022-08" db="EMBL/GenBank/DDBJ databases">
        <authorList>
            <consortium name="DOE Joint Genome Institute"/>
            <person name="Min B."/>
            <person name="Riley R."/>
            <person name="Sierra-Patev S."/>
            <person name="Naranjo-Ortiz M."/>
            <person name="Looney B."/>
            <person name="Konkel Z."/>
            <person name="Slot J.C."/>
            <person name="Sakamoto Y."/>
            <person name="Steenwyk J.L."/>
            <person name="Rokas A."/>
            <person name="Carro J."/>
            <person name="Camarero S."/>
            <person name="Ferreira P."/>
            <person name="Molpeceres G."/>
            <person name="Ruiz-Duenas F.J."/>
            <person name="Serrano A."/>
            <person name="Henrissat B."/>
            <person name="Drula E."/>
            <person name="Hughes K.W."/>
            <person name="Mata J.L."/>
            <person name="Ishikawa N.K."/>
            <person name="Vargas-Isla R."/>
            <person name="Ushijima S."/>
            <person name="Smith C.A."/>
            <person name="Ahrendt S."/>
            <person name="Andreopoulos W."/>
            <person name="He G."/>
            <person name="Labutti K."/>
            <person name="Lipzen A."/>
            <person name="Ng V."/>
            <person name="Sandor L."/>
            <person name="Barry K."/>
            <person name="Martinez A.T."/>
            <person name="Xiao Y."/>
            <person name="Gibbons J.G."/>
            <person name="Terashima K."/>
            <person name="Hibbett D.S."/>
            <person name="Grigoriev I.V."/>
        </authorList>
    </citation>
    <scope>NUCLEOTIDE SEQUENCE</scope>
    <source>
        <strain evidence="1">TFB10827</strain>
    </source>
</reference>
<dbReference type="Proteomes" id="UP001163828">
    <property type="component" value="Unassembled WGS sequence"/>
</dbReference>
<protein>
    <submittedName>
        <fullName evidence="1">Uncharacterized protein</fullName>
    </submittedName>
</protein>
<feature type="non-terminal residue" evidence="1">
    <location>
        <position position="187"/>
    </location>
</feature>
<accession>A0ABQ8Q3J5</accession>
<proteinExistence type="predicted"/>